<dbReference type="SUPFAM" id="SSF46589">
    <property type="entry name" value="tRNA-binding arm"/>
    <property type="match status" value="1"/>
</dbReference>
<dbReference type="GO" id="GO:0004828">
    <property type="term" value="F:serine-tRNA ligase activity"/>
    <property type="evidence" value="ECO:0007669"/>
    <property type="project" value="UniProtKB-UniRule"/>
</dbReference>
<dbReference type="PRINTS" id="PR00981">
    <property type="entry name" value="TRNASYNTHSER"/>
</dbReference>
<comment type="function">
    <text evidence="6">Catalyzes the attachment of serine to tRNA(Ser). Is also able to aminoacylate tRNA(Sec) with serine, to form the misacylated tRNA L-seryl-tRNA(Sec), which will be further converted into selenocysteinyl-tRNA(Sec).</text>
</comment>
<evidence type="ECO:0000313" key="10">
    <source>
        <dbReference type="EMBL" id="SDY52611.1"/>
    </source>
</evidence>
<sequence>MIDLRLLRDDPDVVRASQRARGESESAVDDLLTADETRRATVQRFEALRGEQKQLGKLMPKATGAERDTLLVRTKELSGEVKAAEAAVTESEAALRQAQLRISNVVEAGAPAGGEDDYVVLREVGTKPELDSPRDHLELGELLGAIDVERGAKVSGSRFYYLTGVGALLQLGLLQMAIAQAVEYGLTPAIVPALVKPEAMEGTGFLGAHASEVYRLEADDLYLVGTSEVPLAAYHSNEILDLGEPVRYAGWSSCFRREAGSYGRDTRGIIRVHQFDKVEMFSYCRPEQAHDEHVRLLAWEEEMLAKVEVPYRVIDTAAGDLGSSAARKYDCEAWVPSQGRYREVTSTSNCTTFQARRLNIRYRDEAGRPQIAATLNGTLATTRWIVPILENHQQPDGSVVVPKALRPYLGGREVLEPVKRS</sequence>
<dbReference type="AlphaFoldDB" id="A0A1H3KK95"/>
<comment type="pathway">
    <text evidence="6">Aminoacyl-tRNA biosynthesis; selenocysteinyl-tRNA(Sec) biosynthesis; L-seryl-tRNA(Sec) from L-serine and tRNA(Sec): step 1/1.</text>
</comment>
<feature type="binding site" evidence="6 8">
    <location>
        <begin position="256"/>
        <end position="258"/>
    </location>
    <ligand>
        <name>ATP</name>
        <dbReference type="ChEBI" id="CHEBI:30616"/>
    </ligand>
</feature>
<evidence type="ECO:0000256" key="2">
    <source>
        <dbReference type="ARBA" id="ARBA00022741"/>
    </source>
</evidence>
<keyword evidence="11" id="KW-1185">Reference proteome</keyword>
<dbReference type="UniPathway" id="UPA00906">
    <property type="reaction ID" value="UER00895"/>
</dbReference>
<protein>
    <recommendedName>
        <fullName evidence="6">Serine--tRNA ligase</fullName>
        <ecNumber evidence="6">6.1.1.11</ecNumber>
    </recommendedName>
    <alternativeName>
        <fullName evidence="6">Seryl-tRNA synthetase</fullName>
        <shortName evidence="6">SerRS</shortName>
    </alternativeName>
    <alternativeName>
        <fullName evidence="6">Seryl-tRNA(Ser/Sec) synthetase</fullName>
    </alternativeName>
</protein>
<dbReference type="Gene3D" id="3.30.930.10">
    <property type="entry name" value="Bira Bifunctional Protein, Domain 2"/>
    <property type="match status" value="1"/>
</dbReference>
<dbReference type="InterPro" id="IPR015866">
    <property type="entry name" value="Ser-tRNA-synth_1_N"/>
</dbReference>
<dbReference type="EC" id="6.1.1.11" evidence="6"/>
<evidence type="ECO:0000256" key="1">
    <source>
        <dbReference type="ARBA" id="ARBA00022598"/>
    </source>
</evidence>
<dbReference type="RefSeq" id="WP_090786082.1">
    <property type="nucleotide sequence ID" value="NZ_BOND01000031.1"/>
</dbReference>
<dbReference type="PANTHER" id="PTHR11778">
    <property type="entry name" value="SERYL-TRNA SYNTHETASE"/>
    <property type="match status" value="1"/>
</dbReference>
<reference evidence="11" key="1">
    <citation type="submission" date="2016-10" db="EMBL/GenBank/DDBJ databases">
        <authorList>
            <person name="Varghese N."/>
            <person name="Submissions S."/>
        </authorList>
    </citation>
    <scope>NUCLEOTIDE SEQUENCE [LARGE SCALE GENOMIC DNA]</scope>
    <source>
        <strain evidence="11">DSM 44718</strain>
    </source>
</reference>
<feature type="binding site" evidence="6">
    <location>
        <begin position="226"/>
        <end position="228"/>
    </location>
    <ligand>
        <name>L-serine</name>
        <dbReference type="ChEBI" id="CHEBI:33384"/>
    </ligand>
</feature>
<feature type="binding site" evidence="7">
    <location>
        <position position="376"/>
    </location>
    <ligand>
        <name>L-serine</name>
        <dbReference type="ChEBI" id="CHEBI:33384"/>
    </ligand>
</feature>
<dbReference type="STRING" id="137265.SAMN05421684_0196"/>
<keyword evidence="4 6" id="KW-0648">Protein biosynthesis</keyword>
<name>A0A1H3KK95_9ACTN</name>
<feature type="binding site" evidence="8">
    <location>
        <begin position="272"/>
        <end position="275"/>
    </location>
    <ligand>
        <name>ATP</name>
        <dbReference type="ChEBI" id="CHEBI:30616"/>
    </ligand>
</feature>
<organism evidence="10 11">
    <name type="scientific">Asanoa ishikariensis</name>
    <dbReference type="NCBI Taxonomy" id="137265"/>
    <lineage>
        <taxon>Bacteria</taxon>
        <taxon>Bacillati</taxon>
        <taxon>Actinomycetota</taxon>
        <taxon>Actinomycetes</taxon>
        <taxon>Micromonosporales</taxon>
        <taxon>Micromonosporaceae</taxon>
        <taxon>Asanoa</taxon>
    </lineage>
</organism>
<dbReference type="InterPro" id="IPR042103">
    <property type="entry name" value="SerRS_1_N_sf"/>
</dbReference>
<evidence type="ECO:0000256" key="5">
    <source>
        <dbReference type="ARBA" id="ARBA00023146"/>
    </source>
</evidence>
<evidence type="ECO:0000256" key="8">
    <source>
        <dbReference type="PIRSR" id="PIRSR001529-2"/>
    </source>
</evidence>
<feature type="binding site" evidence="6">
    <location>
        <position position="378"/>
    </location>
    <ligand>
        <name>L-serine</name>
        <dbReference type="ChEBI" id="CHEBI:33384"/>
    </ligand>
</feature>
<dbReference type="SUPFAM" id="SSF55681">
    <property type="entry name" value="Class II aaRS and biotin synthetases"/>
    <property type="match status" value="1"/>
</dbReference>
<dbReference type="GO" id="GO:0016260">
    <property type="term" value="P:selenocysteine biosynthetic process"/>
    <property type="evidence" value="ECO:0007669"/>
    <property type="project" value="UniProtKB-UniRule"/>
</dbReference>
<dbReference type="NCBIfam" id="TIGR00414">
    <property type="entry name" value="serS"/>
    <property type="match status" value="1"/>
</dbReference>
<dbReference type="GO" id="GO:0006434">
    <property type="term" value="P:seryl-tRNA aminoacylation"/>
    <property type="evidence" value="ECO:0007669"/>
    <property type="project" value="UniProtKB-UniRule"/>
</dbReference>
<dbReference type="CDD" id="cd00770">
    <property type="entry name" value="SerRS_core"/>
    <property type="match status" value="1"/>
</dbReference>
<proteinExistence type="inferred from homology"/>
<dbReference type="PIRSF" id="PIRSF001529">
    <property type="entry name" value="Ser-tRNA-synth_IIa"/>
    <property type="match status" value="1"/>
</dbReference>
<keyword evidence="3 6" id="KW-0067">ATP-binding</keyword>
<comment type="domain">
    <text evidence="6">Consists of two distinct domains, a catalytic core and a N-terminal extension that is involved in tRNA binding.</text>
</comment>
<comment type="similarity">
    <text evidence="6">Belongs to the class-II aminoacyl-tRNA synthetase family. Type-1 seryl-tRNA synthetase subfamily.</text>
</comment>
<comment type="catalytic activity">
    <reaction evidence="6">
        <text>tRNA(Ser) + L-serine + ATP = L-seryl-tRNA(Ser) + AMP + diphosphate + H(+)</text>
        <dbReference type="Rhea" id="RHEA:12292"/>
        <dbReference type="Rhea" id="RHEA-COMP:9669"/>
        <dbReference type="Rhea" id="RHEA-COMP:9703"/>
        <dbReference type="ChEBI" id="CHEBI:15378"/>
        <dbReference type="ChEBI" id="CHEBI:30616"/>
        <dbReference type="ChEBI" id="CHEBI:33019"/>
        <dbReference type="ChEBI" id="CHEBI:33384"/>
        <dbReference type="ChEBI" id="CHEBI:78442"/>
        <dbReference type="ChEBI" id="CHEBI:78533"/>
        <dbReference type="ChEBI" id="CHEBI:456215"/>
        <dbReference type="EC" id="6.1.1.11"/>
    </reaction>
</comment>
<dbReference type="HAMAP" id="MF_00176">
    <property type="entry name" value="Ser_tRNA_synth_type1"/>
    <property type="match status" value="1"/>
</dbReference>
<dbReference type="PROSITE" id="PS50862">
    <property type="entry name" value="AA_TRNA_LIGASE_II"/>
    <property type="match status" value="1"/>
</dbReference>
<comment type="subunit">
    <text evidence="6">Homodimer. The tRNA molecule binds across the dimer.</text>
</comment>
<dbReference type="GO" id="GO:0005524">
    <property type="term" value="F:ATP binding"/>
    <property type="evidence" value="ECO:0007669"/>
    <property type="project" value="UniProtKB-UniRule"/>
</dbReference>
<dbReference type="OrthoDB" id="9804647at2"/>
<comment type="subcellular location">
    <subcellularLocation>
        <location evidence="6">Cytoplasm</location>
    </subcellularLocation>
</comment>
<dbReference type="InterPro" id="IPR002314">
    <property type="entry name" value="aa-tRNA-synt_IIb"/>
</dbReference>
<feature type="binding site" evidence="7">
    <location>
        <position position="226"/>
    </location>
    <ligand>
        <name>L-serine</name>
        <dbReference type="ChEBI" id="CHEBI:33384"/>
    </ligand>
</feature>
<dbReference type="InterPro" id="IPR010978">
    <property type="entry name" value="tRNA-bd_arm"/>
</dbReference>
<dbReference type="Pfam" id="PF02403">
    <property type="entry name" value="Seryl_tRNA_N"/>
    <property type="match status" value="1"/>
</dbReference>
<feature type="domain" description="Aminoacyl-transfer RNA synthetases class-II family profile" evidence="9">
    <location>
        <begin position="135"/>
        <end position="402"/>
    </location>
</feature>
<dbReference type="InterPro" id="IPR033729">
    <property type="entry name" value="SerRS_core"/>
</dbReference>
<evidence type="ECO:0000256" key="6">
    <source>
        <dbReference type="HAMAP-Rule" id="MF_00176"/>
    </source>
</evidence>
<gene>
    <name evidence="6" type="primary">serS</name>
    <name evidence="10" type="ORF">SAMN05421684_0196</name>
</gene>
<dbReference type="GO" id="GO:0005737">
    <property type="term" value="C:cytoplasm"/>
    <property type="evidence" value="ECO:0007669"/>
    <property type="project" value="UniProtKB-SubCell"/>
</dbReference>
<keyword evidence="2 6" id="KW-0547">Nucleotide-binding</keyword>
<evidence type="ECO:0000256" key="7">
    <source>
        <dbReference type="PIRSR" id="PIRSR001529-1"/>
    </source>
</evidence>
<feature type="site" description="Important for serine binding" evidence="7">
    <location>
        <position position="378"/>
    </location>
</feature>
<evidence type="ECO:0000313" key="11">
    <source>
        <dbReference type="Proteomes" id="UP000199632"/>
    </source>
</evidence>
<keyword evidence="6" id="KW-0963">Cytoplasm</keyword>
<dbReference type="InterPro" id="IPR045864">
    <property type="entry name" value="aa-tRNA-synth_II/BPL/LPL"/>
</dbReference>
<dbReference type="InterPro" id="IPR002317">
    <property type="entry name" value="Ser-tRNA-ligase_type_1"/>
</dbReference>
<dbReference type="EMBL" id="FNQB01000001">
    <property type="protein sequence ID" value="SDY52611.1"/>
    <property type="molecule type" value="Genomic_DNA"/>
</dbReference>
<evidence type="ECO:0000256" key="4">
    <source>
        <dbReference type="ARBA" id="ARBA00022917"/>
    </source>
</evidence>
<feature type="binding site" evidence="6">
    <location>
        <position position="272"/>
    </location>
    <ligand>
        <name>ATP</name>
        <dbReference type="ChEBI" id="CHEBI:30616"/>
    </ligand>
</feature>
<comment type="catalytic activity">
    <reaction evidence="6">
        <text>tRNA(Sec) + L-serine + ATP = L-seryl-tRNA(Sec) + AMP + diphosphate + H(+)</text>
        <dbReference type="Rhea" id="RHEA:42580"/>
        <dbReference type="Rhea" id="RHEA-COMP:9742"/>
        <dbReference type="Rhea" id="RHEA-COMP:10128"/>
        <dbReference type="ChEBI" id="CHEBI:15378"/>
        <dbReference type="ChEBI" id="CHEBI:30616"/>
        <dbReference type="ChEBI" id="CHEBI:33019"/>
        <dbReference type="ChEBI" id="CHEBI:33384"/>
        <dbReference type="ChEBI" id="CHEBI:78442"/>
        <dbReference type="ChEBI" id="CHEBI:78533"/>
        <dbReference type="ChEBI" id="CHEBI:456215"/>
        <dbReference type="EC" id="6.1.1.11"/>
    </reaction>
</comment>
<evidence type="ECO:0000259" key="9">
    <source>
        <dbReference type="PROSITE" id="PS50862"/>
    </source>
</evidence>
<evidence type="ECO:0000256" key="3">
    <source>
        <dbReference type="ARBA" id="ARBA00022840"/>
    </source>
</evidence>
<dbReference type="Gene3D" id="1.10.287.40">
    <property type="entry name" value="Serine-tRNA synthetase, tRNA binding domain"/>
    <property type="match status" value="1"/>
</dbReference>
<dbReference type="InterPro" id="IPR006195">
    <property type="entry name" value="aa-tRNA-synth_II"/>
</dbReference>
<keyword evidence="1 6" id="KW-0436">Ligase</keyword>
<feature type="binding site" evidence="7">
    <location>
        <position position="256"/>
    </location>
    <ligand>
        <name>L-serine</name>
        <dbReference type="ChEBI" id="CHEBI:33384"/>
    </ligand>
</feature>
<keyword evidence="5 6" id="KW-0030">Aminoacyl-tRNA synthetase</keyword>
<feature type="binding site" evidence="6 7">
    <location>
        <position position="279"/>
    </location>
    <ligand>
        <name>L-serine</name>
        <dbReference type="ChEBI" id="CHEBI:33384"/>
    </ligand>
</feature>
<dbReference type="Proteomes" id="UP000199632">
    <property type="component" value="Unassembled WGS sequence"/>
</dbReference>
<feature type="binding site" evidence="6 8">
    <location>
        <begin position="343"/>
        <end position="346"/>
    </location>
    <ligand>
        <name>ATP</name>
        <dbReference type="ChEBI" id="CHEBI:30616"/>
    </ligand>
</feature>
<dbReference type="Pfam" id="PF00587">
    <property type="entry name" value="tRNA-synt_2b"/>
    <property type="match status" value="1"/>
</dbReference>
<accession>A0A1H3KK95</accession>